<evidence type="ECO:0000313" key="3">
    <source>
        <dbReference type="EMBL" id="SIT45097.1"/>
    </source>
</evidence>
<gene>
    <name evidence="3" type="ORF">BN2476_460033</name>
</gene>
<feature type="chain" id="PRO_5012365458" description="Lipoprotein" evidence="2">
    <location>
        <begin position="36"/>
        <end position="313"/>
    </location>
</feature>
<reference evidence="3" key="1">
    <citation type="submission" date="2016-12" db="EMBL/GenBank/DDBJ databases">
        <authorList>
            <person name="Moulin L."/>
        </authorList>
    </citation>
    <scope>NUCLEOTIDE SEQUENCE [LARGE SCALE GENOMIC DNA]</scope>
    <source>
        <strain evidence="3">STM 7183</strain>
    </source>
</reference>
<evidence type="ECO:0008006" key="5">
    <source>
        <dbReference type="Google" id="ProtNLM"/>
    </source>
</evidence>
<feature type="region of interest" description="Disordered" evidence="1">
    <location>
        <begin position="36"/>
        <end position="56"/>
    </location>
</feature>
<keyword evidence="4" id="KW-1185">Reference proteome</keyword>
<organism evidence="3 4">
    <name type="scientific">Paraburkholderia piptadeniae</name>
    <dbReference type="NCBI Taxonomy" id="1701573"/>
    <lineage>
        <taxon>Bacteria</taxon>
        <taxon>Pseudomonadati</taxon>
        <taxon>Pseudomonadota</taxon>
        <taxon>Betaproteobacteria</taxon>
        <taxon>Burkholderiales</taxon>
        <taxon>Burkholderiaceae</taxon>
        <taxon>Paraburkholderia</taxon>
    </lineage>
</organism>
<keyword evidence="2" id="KW-0732">Signal</keyword>
<feature type="signal peptide" evidence="2">
    <location>
        <begin position="1"/>
        <end position="35"/>
    </location>
</feature>
<dbReference type="AlphaFoldDB" id="A0A1N7SCH0"/>
<evidence type="ECO:0000313" key="4">
    <source>
        <dbReference type="Proteomes" id="UP000195569"/>
    </source>
</evidence>
<evidence type="ECO:0000256" key="2">
    <source>
        <dbReference type="SAM" id="SignalP"/>
    </source>
</evidence>
<name>A0A1N7SCH0_9BURK</name>
<accession>A0A1N7SCH0</accession>
<evidence type="ECO:0000256" key="1">
    <source>
        <dbReference type="SAM" id="MobiDB-lite"/>
    </source>
</evidence>
<proteinExistence type="predicted"/>
<sequence length="313" mass="32706">MLYRWNLRHGIARKGAASAALMVAVALSACGGASSDNPSSNSNASSASSSAPSATPSTNASFFDGVFMDGSGTGYYEFGANMPPAGGLHPTGTGRIRYYVKGDTDSNFSVSPETILGTYAADVDTGYITAEGLFMSRNPNFGDIGSNSRIFQRLSQGYQLGMNGMSAPLYEITLTVQDVSGQPVNKVVGIDEAGGNALSFLLGNDTTPMPAGAQTYRQTAKVLVPHLMFDLSGNNTGFGSLEQAQARVGGTIQTLGGYRYLSRNGTAGAYVEYNSAVYFATVYGAGDIRDAMPQGYNRLAADLLATDEQKTGL</sequence>
<comment type="caution">
    <text evidence="3">The sequence shown here is derived from an EMBL/GenBank/DDBJ whole genome shotgun (WGS) entry which is preliminary data.</text>
</comment>
<protein>
    <recommendedName>
        <fullName evidence="5">Lipoprotein</fullName>
    </recommendedName>
</protein>
<dbReference type="Proteomes" id="UP000195569">
    <property type="component" value="Unassembled WGS sequence"/>
</dbReference>
<dbReference type="PROSITE" id="PS51257">
    <property type="entry name" value="PROKAR_LIPOPROTEIN"/>
    <property type="match status" value="1"/>
</dbReference>
<dbReference type="EMBL" id="CYGY02000046">
    <property type="protein sequence ID" value="SIT45097.1"/>
    <property type="molecule type" value="Genomic_DNA"/>
</dbReference>